<dbReference type="InterPro" id="IPR023410">
    <property type="entry name" value="14-3-3_domain"/>
</dbReference>
<evidence type="ECO:0000313" key="5">
    <source>
        <dbReference type="Proteomes" id="UP000551758"/>
    </source>
</evidence>
<dbReference type="Pfam" id="PF00244">
    <property type="entry name" value="14-3-3"/>
    <property type="match status" value="1"/>
</dbReference>
<sequence>MEEVVRLLGRKEAALIQITCHKYQLTLFVFSLKYHHFKFSVKAKRQRFWRHLKYLKASCILLQIETSTEKRLGLDLSVILIIFAGTEAKLTEQAKQYDDMAACMKPVTEQGAELSNEESNLLSVTYKKCCKLAVTYLYGRNFMVSLKEILSLGTPSAWLAKMVDRTLRVWYDSSVSELNVMDVFDKLWMTGNLLILIQEYFQERKDMIKEREREKGLISLRKNGVPKRNPISEVLAVACRGFGFFLEYIATLLGLRAVKGEGEELNEYRTMGSLKQKTADVKAYALCQIHPGCLDLPSQQLLSQELLLEDDDIESQESKPLNDLLVTEPNSLRIAHVFPKRSTIQRQWETEKERKLHCVKMLCIHSKKAGAEVTNHPLLMATTQCDVLLYGLYLRRNKNKLGKTNFKTQMTSVLCHKRHIGLPIRKFDSVVAFHSIVKSQKENGYYYVGKLKINEVILKNIGNYTTLEQCVEGAQMSRTLYPRLLLLPTHLVSQKLQAPRFSVKLFPQPHQKESRGVGPAHSDSLPAEEAHTESKAGSPLKFKCARSSYWSADPGRANTHLRMLWIYFRAVSSAARAPIKTSFIFAPNHPHVPLLRLGNSTFGFYLLSSGQSLPPFHLKRTPRASRAPGSRLLPGWRPWRSDAPSAGAKEARAIPTLRNFAFSSRRSQPVEIREALE</sequence>
<reference evidence="4 5" key="1">
    <citation type="journal article" date="2020" name="Mol. Biol. Evol.">
        <title>Interspecific Gene Flow and the Evolution of Specialization in Black and White Rhinoceros.</title>
        <authorList>
            <person name="Moodley Y."/>
            <person name="Westbury M.V."/>
            <person name="Russo I.M."/>
            <person name="Gopalakrishnan S."/>
            <person name="Rakotoarivelo A."/>
            <person name="Olsen R.A."/>
            <person name="Prost S."/>
            <person name="Tunstall T."/>
            <person name="Ryder O.A."/>
            <person name="Dalen L."/>
            <person name="Bruford M.W."/>
        </authorList>
    </citation>
    <scope>NUCLEOTIDE SEQUENCE [LARGE SCALE GENOMIC DNA]</scope>
    <source>
        <strain evidence="4">SBR-YM</strain>
        <tissue evidence="4">Skin</tissue>
    </source>
</reference>
<feature type="domain" description="14-3-3" evidence="3">
    <location>
        <begin position="88"/>
        <end position="130"/>
    </location>
</feature>
<dbReference type="EMBL" id="JACDTQ010003801">
    <property type="protein sequence ID" value="KAF5912845.1"/>
    <property type="molecule type" value="Genomic_DNA"/>
</dbReference>
<comment type="caution">
    <text evidence="4">The sequence shown here is derived from an EMBL/GenBank/DDBJ whole genome shotgun (WGS) entry which is preliminary data.</text>
</comment>
<evidence type="ECO:0000256" key="2">
    <source>
        <dbReference type="SAM" id="MobiDB-lite"/>
    </source>
</evidence>
<dbReference type="SUPFAM" id="SSF48445">
    <property type="entry name" value="14-3-3 protein"/>
    <property type="match status" value="1"/>
</dbReference>
<evidence type="ECO:0000256" key="1">
    <source>
        <dbReference type="ARBA" id="ARBA00006141"/>
    </source>
</evidence>
<dbReference type="Gene3D" id="1.20.190.20">
    <property type="entry name" value="14-3-3 domain"/>
    <property type="match status" value="1"/>
</dbReference>
<feature type="region of interest" description="Disordered" evidence="2">
    <location>
        <begin position="509"/>
        <end position="538"/>
    </location>
</feature>
<name>A0A7J7EAK4_DICBM</name>
<keyword evidence="5" id="KW-1185">Reference proteome</keyword>
<evidence type="ECO:0000313" key="4">
    <source>
        <dbReference type="EMBL" id="KAF5912845.1"/>
    </source>
</evidence>
<protein>
    <recommendedName>
        <fullName evidence="3">14-3-3 domain-containing protein</fullName>
    </recommendedName>
</protein>
<proteinExistence type="inferred from homology"/>
<gene>
    <name evidence="4" type="ORF">HPG69_007838</name>
</gene>
<dbReference type="Proteomes" id="UP000551758">
    <property type="component" value="Unassembled WGS sequence"/>
</dbReference>
<accession>A0A7J7EAK4</accession>
<organism evidence="4 5">
    <name type="scientific">Diceros bicornis minor</name>
    <name type="common">South-central black rhinoceros</name>
    <dbReference type="NCBI Taxonomy" id="77932"/>
    <lineage>
        <taxon>Eukaryota</taxon>
        <taxon>Metazoa</taxon>
        <taxon>Chordata</taxon>
        <taxon>Craniata</taxon>
        <taxon>Vertebrata</taxon>
        <taxon>Euteleostomi</taxon>
        <taxon>Mammalia</taxon>
        <taxon>Eutheria</taxon>
        <taxon>Laurasiatheria</taxon>
        <taxon>Perissodactyla</taxon>
        <taxon>Rhinocerotidae</taxon>
        <taxon>Diceros</taxon>
    </lineage>
</organism>
<evidence type="ECO:0000259" key="3">
    <source>
        <dbReference type="Pfam" id="PF00244"/>
    </source>
</evidence>
<comment type="similarity">
    <text evidence="1">Belongs to the 14-3-3 family.</text>
</comment>
<dbReference type="AlphaFoldDB" id="A0A7J7EAK4"/>
<dbReference type="InterPro" id="IPR036815">
    <property type="entry name" value="14-3-3_dom_sf"/>
</dbReference>